<evidence type="ECO:0000313" key="4">
    <source>
        <dbReference type="Proteomes" id="UP000002730"/>
    </source>
</evidence>
<dbReference type="RefSeq" id="WP_013291857.1">
    <property type="nucleotide sequence ID" value="NC_014393.1"/>
</dbReference>
<dbReference type="Proteomes" id="UP000002730">
    <property type="component" value="Chromosome"/>
</dbReference>
<dbReference type="InterPro" id="IPR043129">
    <property type="entry name" value="ATPase_NBD"/>
</dbReference>
<keyword evidence="4" id="KW-1185">Reference proteome</keyword>
<gene>
    <name evidence="3" type="ordered locus">Clocel_3521</name>
</gene>
<reference evidence="3 4" key="1">
    <citation type="submission" date="2010-08" db="EMBL/GenBank/DDBJ databases">
        <title>Complete sequence of Clostridium cellulovorans 743B.</title>
        <authorList>
            <consortium name="US DOE Joint Genome Institute"/>
            <person name="Lucas S."/>
            <person name="Copeland A."/>
            <person name="Lapidus A."/>
            <person name="Cheng J.-F."/>
            <person name="Bruce D."/>
            <person name="Goodwin L."/>
            <person name="Pitluck S."/>
            <person name="Chertkov O."/>
            <person name="Detter J.C."/>
            <person name="Han C."/>
            <person name="Tapia R."/>
            <person name="Land M."/>
            <person name="Hauser L."/>
            <person name="Chang Y.-J."/>
            <person name="Jeffries C."/>
            <person name="Kyrpides N."/>
            <person name="Ivanova N."/>
            <person name="Mikhailova N."/>
            <person name="Hemme C.L."/>
            <person name="Woyke T."/>
        </authorList>
    </citation>
    <scope>NUCLEOTIDE SEQUENCE [LARGE SCALE GENOMIC DNA]</scope>
    <source>
        <strain evidence="4">ATCC 35296 / DSM 3052 / OCM 3 / 743B</strain>
    </source>
</reference>
<dbReference type="Pfam" id="PF21522">
    <property type="entry name" value="MreB-like_C"/>
    <property type="match status" value="1"/>
</dbReference>
<dbReference type="InterPro" id="IPR040607">
    <property type="entry name" value="ALP_N"/>
</dbReference>
<dbReference type="Gene3D" id="3.30.420.40">
    <property type="match status" value="2"/>
</dbReference>
<dbReference type="EMBL" id="CP002160">
    <property type="protein sequence ID" value="ADL53197.1"/>
    <property type="molecule type" value="Genomic_DNA"/>
</dbReference>
<proteinExistence type="predicted"/>
<feature type="domain" description="Actin homologue MreB-like C-terminal" evidence="2">
    <location>
        <begin position="145"/>
        <end position="258"/>
    </location>
</feature>
<dbReference type="OrthoDB" id="1883643at2"/>
<name>D9SVY6_CLOC7</name>
<dbReference type="InterPro" id="IPR049067">
    <property type="entry name" value="MreB-like_C"/>
</dbReference>
<dbReference type="STRING" id="573061.Clocel_3521"/>
<feature type="domain" description="Actin-like protein N-terminal" evidence="1">
    <location>
        <begin position="4"/>
        <end position="132"/>
    </location>
</feature>
<evidence type="ECO:0000313" key="3">
    <source>
        <dbReference type="EMBL" id="ADL53197.1"/>
    </source>
</evidence>
<sequence>MILGIDIGNYSVKTSTGVNFKSLVSTEENLLGSKIKIEFDNKTFYIGEGNRDTELDKASKESFLPLLYSAIALSSPAQYNKVVVGLPINQYKSRKAEIENKISKESNKKIILNDKERTLTITEFKVYPEGVGAYQSLDSEEDMIIIDIGGRTTDIAYIFNGELKTTSTVNVGTLNIYKNIADQLNSKFSIDIDVEKAEKIIKQGYLSIDNKTVDISFVSSVLRENFMKIKADLDFKFSAHTEKLMLTGGGAALFHKAFVNRYEDISIMQNPVLANVRGFKKVGELLWV</sequence>
<dbReference type="Pfam" id="PF17989">
    <property type="entry name" value="ALP_N"/>
    <property type="match status" value="1"/>
</dbReference>
<organism evidence="3 4">
    <name type="scientific">Clostridium cellulovorans (strain ATCC 35296 / DSM 3052 / OCM 3 / 743B)</name>
    <dbReference type="NCBI Taxonomy" id="573061"/>
    <lineage>
        <taxon>Bacteria</taxon>
        <taxon>Bacillati</taxon>
        <taxon>Bacillota</taxon>
        <taxon>Clostridia</taxon>
        <taxon>Eubacteriales</taxon>
        <taxon>Clostridiaceae</taxon>
        <taxon>Clostridium</taxon>
    </lineage>
</organism>
<evidence type="ECO:0000259" key="2">
    <source>
        <dbReference type="Pfam" id="PF21522"/>
    </source>
</evidence>
<dbReference type="eggNOG" id="COG0849">
    <property type="taxonomic scope" value="Bacteria"/>
</dbReference>
<dbReference type="AlphaFoldDB" id="D9SVY6"/>
<dbReference type="HOGENOM" id="CLU_078455_0_0_9"/>
<accession>D9SVY6</accession>
<dbReference type="KEGG" id="ccb:Clocel_3521"/>
<dbReference type="SUPFAM" id="SSF53067">
    <property type="entry name" value="Actin-like ATPase domain"/>
    <property type="match status" value="2"/>
</dbReference>
<evidence type="ECO:0000259" key="1">
    <source>
        <dbReference type="Pfam" id="PF17989"/>
    </source>
</evidence>
<protein>
    <submittedName>
        <fullName evidence="3">StbA family protein</fullName>
    </submittedName>
</protein>